<dbReference type="KEGG" id="adi:B5T_00888"/>
<evidence type="ECO:0000256" key="7">
    <source>
        <dbReference type="ARBA" id="ARBA00022989"/>
    </source>
</evidence>
<feature type="transmembrane region" description="Helical" evidence="14">
    <location>
        <begin position="459"/>
        <end position="476"/>
    </location>
</feature>
<evidence type="ECO:0000313" key="15">
    <source>
        <dbReference type="EMBL" id="AFT69172.1"/>
    </source>
</evidence>
<keyword evidence="7 14" id="KW-1133">Transmembrane helix</keyword>
<dbReference type="InterPro" id="IPR038377">
    <property type="entry name" value="Na/Glc_symporter_sf"/>
</dbReference>
<feature type="transmembrane region" description="Helical" evidence="14">
    <location>
        <begin position="158"/>
        <end position="175"/>
    </location>
</feature>
<dbReference type="RefSeq" id="WP_014993253.1">
    <property type="nucleotide sequence ID" value="NC_018691.1"/>
</dbReference>
<keyword evidence="3 14" id="KW-0813">Transport</keyword>
<feature type="transmembrane region" description="Helical" evidence="14">
    <location>
        <begin position="332"/>
        <end position="354"/>
    </location>
</feature>
<evidence type="ECO:0000313" key="16">
    <source>
        <dbReference type="Proteomes" id="UP000006286"/>
    </source>
</evidence>
<dbReference type="EMBL" id="CP003466">
    <property type="protein sequence ID" value="AFT69172.1"/>
    <property type="molecule type" value="Genomic_DNA"/>
</dbReference>
<keyword evidence="6 14" id="KW-0769">Symport</keyword>
<evidence type="ECO:0000256" key="13">
    <source>
        <dbReference type="RuleBase" id="RU362091"/>
    </source>
</evidence>
<feature type="transmembrane region" description="Helical" evidence="14">
    <location>
        <begin position="429"/>
        <end position="447"/>
    </location>
</feature>
<evidence type="ECO:0000256" key="14">
    <source>
        <dbReference type="RuleBase" id="RU366012"/>
    </source>
</evidence>
<dbReference type="GO" id="GO:0005886">
    <property type="term" value="C:plasma membrane"/>
    <property type="evidence" value="ECO:0007669"/>
    <property type="project" value="UniProtKB-SubCell"/>
</dbReference>
<feature type="transmembrane region" description="Helical" evidence="14">
    <location>
        <begin position="187"/>
        <end position="211"/>
    </location>
</feature>
<evidence type="ECO:0000256" key="9">
    <source>
        <dbReference type="ARBA" id="ARBA00023065"/>
    </source>
</evidence>
<dbReference type="InterPro" id="IPR011851">
    <property type="entry name" value="Na/Pro_symporter"/>
</dbReference>
<organism evidence="15 16">
    <name type="scientific">Alcanivorax dieselolei (strain DSM 16502 / CGMCC 1.3690 / MCCC 1A00001 / B-5)</name>
    <name type="common">Alloalcanivorax dieselolei</name>
    <dbReference type="NCBI Taxonomy" id="930169"/>
    <lineage>
        <taxon>Bacteria</taxon>
        <taxon>Pseudomonadati</taxon>
        <taxon>Pseudomonadota</taxon>
        <taxon>Gammaproteobacteria</taxon>
        <taxon>Oceanospirillales</taxon>
        <taxon>Alcanivoracaceae</taxon>
        <taxon>Alloalcanivorax</taxon>
    </lineage>
</organism>
<dbReference type="STRING" id="930169.B5T_00888"/>
<evidence type="ECO:0000256" key="10">
    <source>
        <dbReference type="ARBA" id="ARBA00023136"/>
    </source>
</evidence>
<evidence type="ECO:0000256" key="8">
    <source>
        <dbReference type="ARBA" id="ARBA00023053"/>
    </source>
</evidence>
<feature type="transmembrane region" description="Helical" evidence="14">
    <location>
        <begin position="231"/>
        <end position="254"/>
    </location>
</feature>
<feature type="transmembrane region" description="Helical" evidence="14">
    <location>
        <begin position="31"/>
        <end position="49"/>
    </location>
</feature>
<dbReference type="AlphaFoldDB" id="K0CBZ0"/>
<feature type="transmembrane region" description="Helical" evidence="14">
    <location>
        <begin position="6"/>
        <end position="24"/>
    </location>
</feature>
<evidence type="ECO:0000256" key="2">
    <source>
        <dbReference type="ARBA" id="ARBA00006434"/>
    </source>
</evidence>
<dbReference type="InterPro" id="IPR001734">
    <property type="entry name" value="Na/solute_symporter"/>
</dbReference>
<dbReference type="PANTHER" id="PTHR48086">
    <property type="entry name" value="SODIUM/PROLINE SYMPORTER-RELATED"/>
    <property type="match status" value="1"/>
</dbReference>
<feature type="transmembrane region" description="Helical" evidence="14">
    <location>
        <begin position="275"/>
        <end position="299"/>
    </location>
</feature>
<reference evidence="15 16" key="1">
    <citation type="journal article" date="2012" name="J. Bacteriol.">
        <title>Complete genome sequence of Alcanivorax dieselolei type strain B5.</title>
        <authorList>
            <person name="Lai Q."/>
            <person name="Li W."/>
            <person name="Shao Z."/>
        </authorList>
    </citation>
    <scope>NUCLEOTIDE SEQUENCE [LARGE SCALE GENOMIC DNA]</scope>
    <source>
        <strain evidence="16">DSM 16502 / CGMCC 1.3690 / B-5</strain>
    </source>
</reference>
<evidence type="ECO:0000256" key="3">
    <source>
        <dbReference type="ARBA" id="ARBA00022448"/>
    </source>
</evidence>
<comment type="similarity">
    <text evidence="2 13">Belongs to the sodium:solute symporter (SSF) (TC 2.A.21) family.</text>
</comment>
<dbReference type="GO" id="GO:0005298">
    <property type="term" value="F:proline:sodium symporter activity"/>
    <property type="evidence" value="ECO:0007669"/>
    <property type="project" value="UniProtKB-UniRule"/>
</dbReference>
<keyword evidence="4" id="KW-1003">Cell membrane</keyword>
<dbReference type="GO" id="GO:0015824">
    <property type="term" value="P:proline transport"/>
    <property type="evidence" value="ECO:0007669"/>
    <property type="project" value="UniProtKB-UniRule"/>
</dbReference>
<dbReference type="GO" id="GO:0031402">
    <property type="term" value="F:sodium ion binding"/>
    <property type="evidence" value="ECO:0007669"/>
    <property type="project" value="UniProtKB-UniRule"/>
</dbReference>
<feature type="transmembrane region" description="Helical" evidence="14">
    <location>
        <begin position="375"/>
        <end position="394"/>
    </location>
</feature>
<keyword evidence="8 14" id="KW-0915">Sodium</keyword>
<keyword evidence="5 14" id="KW-0812">Transmembrane</keyword>
<evidence type="ECO:0000256" key="6">
    <source>
        <dbReference type="ARBA" id="ARBA00022847"/>
    </source>
</evidence>
<dbReference type="InterPro" id="IPR050277">
    <property type="entry name" value="Sodium:Solute_Symporter"/>
</dbReference>
<dbReference type="OrthoDB" id="9789704at2"/>
<keyword evidence="14" id="KW-0997">Cell inner membrane</keyword>
<evidence type="ECO:0000256" key="5">
    <source>
        <dbReference type="ARBA" id="ARBA00022692"/>
    </source>
</evidence>
<dbReference type="Proteomes" id="UP000006286">
    <property type="component" value="Chromosome"/>
</dbReference>
<gene>
    <name evidence="15" type="ordered locus">B5T_00888</name>
</gene>
<dbReference type="PATRIC" id="fig|930169.3.peg.873"/>
<comment type="catalytic activity">
    <reaction evidence="12">
        <text>L-proline(in) + Na(+)(in) = L-proline(out) + Na(+)(out)</text>
        <dbReference type="Rhea" id="RHEA:28967"/>
        <dbReference type="ChEBI" id="CHEBI:29101"/>
        <dbReference type="ChEBI" id="CHEBI:60039"/>
    </reaction>
</comment>
<feature type="transmembrane region" description="Helical" evidence="14">
    <location>
        <begin position="400"/>
        <end position="422"/>
    </location>
</feature>
<keyword evidence="16" id="KW-1185">Reference proteome</keyword>
<evidence type="ECO:0000256" key="11">
    <source>
        <dbReference type="ARBA" id="ARBA00023201"/>
    </source>
</evidence>
<evidence type="ECO:0000256" key="4">
    <source>
        <dbReference type="ARBA" id="ARBA00022475"/>
    </source>
</evidence>
<protein>
    <recommendedName>
        <fullName evidence="14">Sodium/proline symporter</fullName>
    </recommendedName>
    <alternativeName>
        <fullName evidence="14">Proline permease</fullName>
    </alternativeName>
</protein>
<dbReference type="CDD" id="cd11475">
    <property type="entry name" value="SLC5sbd_PutP"/>
    <property type="match status" value="1"/>
</dbReference>
<dbReference type="PANTHER" id="PTHR48086:SF3">
    <property type="entry name" value="SODIUM_PROLINE SYMPORTER"/>
    <property type="match status" value="1"/>
</dbReference>
<name>K0CBZ0_ALCDB</name>
<keyword evidence="10 14" id="KW-0472">Membrane</keyword>
<comment type="subcellular location">
    <subcellularLocation>
        <location evidence="14">Cell inner membrane</location>
        <topology evidence="14">Multi-pass membrane protein</topology>
    </subcellularLocation>
    <subcellularLocation>
        <location evidence="1">Cell membrane</location>
        <topology evidence="1">Multi-pass membrane protein</topology>
    </subcellularLocation>
</comment>
<keyword evidence="9 14" id="KW-0406">Ion transport</keyword>
<feature type="transmembrane region" description="Helical" evidence="14">
    <location>
        <begin position="55"/>
        <end position="81"/>
    </location>
</feature>
<dbReference type="Pfam" id="PF00474">
    <property type="entry name" value="SSF"/>
    <property type="match status" value="1"/>
</dbReference>
<sequence>MVLASFIGFMLLFLLIGFASVLVRSRSQADYLLAGSGVAPSLIGLSAVATNNSGFMFIGVIGYTYATGLPAFTMMVGWILGDWMASTLVARRIRETAEKRDSLTFPELLSNWNGTEFKVLKTVAAAIAVVLLGVYAAAQFKAGGKALHALFDWDTRTGAVIGAVMVLFYGFSGGLRASIWTDAAQSVVMIVAMTVMLWTAVYMVGGWEAAWTGLHGVSDHFFRFFSEASLALGWQGPVLFLVGWTFAGAAVIGQPHVMVRFMAVTNAGSVRRARCYYYAWFIAFYTLAVGVGMMARLLMDQGIVDPSLVMDAGNLDAELALPVMAQELLPDVATGLVLAGLFAATISTVDSLILSCSACLSRDLMPRRWHGYGTARVITLVVVVASLGIALFANENVFDLVLFAWGILGASFGSLLVVYALGGRPGEPVAVSMVVVATVVAVGWRLAGLNATMSEVFPAMVAAWLVFAMGHLTGLGERRPLEGSQGLSKR</sequence>
<keyword evidence="11 14" id="KW-0739">Sodium transport</keyword>
<evidence type="ECO:0000256" key="12">
    <source>
        <dbReference type="ARBA" id="ARBA00033708"/>
    </source>
</evidence>
<dbReference type="HOGENOM" id="CLU_018808_15_2_6"/>
<evidence type="ECO:0000256" key="1">
    <source>
        <dbReference type="ARBA" id="ARBA00004651"/>
    </source>
</evidence>
<comment type="function">
    <text evidence="14">Catalyzes the sodium-dependent uptake of extracellular L-proline.</text>
</comment>
<dbReference type="PROSITE" id="PS50283">
    <property type="entry name" value="NA_SOLUT_SYMP_3"/>
    <property type="match status" value="1"/>
</dbReference>
<feature type="transmembrane region" description="Helical" evidence="14">
    <location>
        <begin position="119"/>
        <end position="138"/>
    </location>
</feature>
<accession>K0CBZ0</accession>
<dbReference type="Gene3D" id="1.20.1730.10">
    <property type="entry name" value="Sodium/glucose cotransporter"/>
    <property type="match status" value="1"/>
</dbReference>
<proteinExistence type="inferred from homology"/>
<dbReference type="eggNOG" id="COG0591">
    <property type="taxonomic scope" value="Bacteria"/>
</dbReference>
<keyword evidence="14" id="KW-0029">Amino-acid transport</keyword>